<dbReference type="PANTHER" id="PTHR47327">
    <property type="entry name" value="FI18240P1-RELATED"/>
    <property type="match status" value="1"/>
</dbReference>
<evidence type="ECO:0000313" key="3">
    <source>
        <dbReference type="Proteomes" id="UP000230750"/>
    </source>
</evidence>
<evidence type="ECO:0000259" key="1">
    <source>
        <dbReference type="PROSITE" id="PS50948"/>
    </source>
</evidence>
<dbReference type="PANTHER" id="PTHR47327:SF7">
    <property type="entry name" value="GH08941P"/>
    <property type="match status" value="1"/>
</dbReference>
<reference evidence="2 3" key="1">
    <citation type="journal article" date="2017" name="PLoS Biol.">
        <title>The sea cucumber genome provides insights into morphological evolution and visceral regeneration.</title>
        <authorList>
            <person name="Zhang X."/>
            <person name="Sun L."/>
            <person name="Yuan J."/>
            <person name="Sun Y."/>
            <person name="Gao Y."/>
            <person name="Zhang L."/>
            <person name="Li S."/>
            <person name="Dai H."/>
            <person name="Hamel J.F."/>
            <person name="Liu C."/>
            <person name="Yu Y."/>
            <person name="Liu S."/>
            <person name="Lin W."/>
            <person name="Guo K."/>
            <person name="Jin S."/>
            <person name="Xu P."/>
            <person name="Storey K.B."/>
            <person name="Huan P."/>
            <person name="Zhang T."/>
            <person name="Zhou Y."/>
            <person name="Zhang J."/>
            <person name="Lin C."/>
            <person name="Li X."/>
            <person name="Xing L."/>
            <person name="Huo D."/>
            <person name="Sun M."/>
            <person name="Wang L."/>
            <person name="Mercier A."/>
            <person name="Li F."/>
            <person name="Yang H."/>
            <person name="Xiang J."/>
        </authorList>
    </citation>
    <scope>NUCLEOTIDE SEQUENCE [LARGE SCALE GENOMIC DNA]</scope>
    <source>
        <strain evidence="2">Shaxun</strain>
        <tissue evidence="2">Muscle</tissue>
    </source>
</reference>
<dbReference type="Gene3D" id="3.50.4.10">
    <property type="entry name" value="Hepatocyte Growth Factor"/>
    <property type="match status" value="3"/>
</dbReference>
<dbReference type="SUPFAM" id="SSF57414">
    <property type="entry name" value="Hairpin loop containing domain-like"/>
    <property type="match status" value="2"/>
</dbReference>
<proteinExistence type="predicted"/>
<dbReference type="EMBL" id="MRZV01000443">
    <property type="protein sequence ID" value="PIK49881.1"/>
    <property type="molecule type" value="Genomic_DNA"/>
</dbReference>
<evidence type="ECO:0000313" key="2">
    <source>
        <dbReference type="EMBL" id="PIK49881.1"/>
    </source>
</evidence>
<dbReference type="STRING" id="307972.A0A2G8KPE7"/>
<dbReference type="Pfam" id="PF00024">
    <property type="entry name" value="PAN_1"/>
    <property type="match status" value="2"/>
</dbReference>
<dbReference type="AlphaFoldDB" id="A0A2G8KPE7"/>
<dbReference type="InterPro" id="IPR003609">
    <property type="entry name" value="Pan_app"/>
</dbReference>
<feature type="domain" description="Apple" evidence="1">
    <location>
        <begin position="164"/>
        <end position="252"/>
    </location>
</feature>
<protein>
    <recommendedName>
        <fullName evidence="1">Apple domain-containing protein</fullName>
    </recommendedName>
</protein>
<name>A0A2G8KPE7_STIJA</name>
<comment type="caution">
    <text evidence="2">The sequence shown here is derived from an EMBL/GenBank/DDBJ whole genome shotgun (WGS) entry which is preliminary data.</text>
</comment>
<dbReference type="GO" id="GO:0009653">
    <property type="term" value="P:anatomical structure morphogenesis"/>
    <property type="evidence" value="ECO:0007669"/>
    <property type="project" value="TreeGrafter"/>
</dbReference>
<dbReference type="Proteomes" id="UP000230750">
    <property type="component" value="Unassembled WGS sequence"/>
</dbReference>
<organism evidence="2 3">
    <name type="scientific">Stichopus japonicus</name>
    <name type="common">Sea cucumber</name>
    <dbReference type="NCBI Taxonomy" id="307972"/>
    <lineage>
        <taxon>Eukaryota</taxon>
        <taxon>Metazoa</taxon>
        <taxon>Echinodermata</taxon>
        <taxon>Eleutherozoa</taxon>
        <taxon>Echinozoa</taxon>
        <taxon>Holothuroidea</taxon>
        <taxon>Aspidochirotacea</taxon>
        <taxon>Aspidochirotida</taxon>
        <taxon>Stichopodidae</taxon>
        <taxon>Apostichopus</taxon>
    </lineage>
</organism>
<dbReference type="PROSITE" id="PS50948">
    <property type="entry name" value="PAN"/>
    <property type="match status" value="1"/>
</dbReference>
<dbReference type="InterPro" id="IPR052774">
    <property type="entry name" value="Celegans_DevNeuronal_Protein"/>
</dbReference>
<sequence length="263" mass="30283">MSCVLPTDYGWTIPVSGCIKNNNDKYIMEVDDMDDCHKRCEDETEFVCLSVDYESELKVCFLSRHNRASIRSLGEYTQPCYAEGYQYSERTDTEFYWSDAVPGCIRLNNVVHEDQISSLSACQDRCLSETDFTCLSIEHKDSLCNLHRYNRDTIRPTSDYTQPCYTPDWTYSERVKFGSWTDDLDACIRSHNMNELEVPDLEACRMMCAQTDGCCSFDYRDSDHQCLLSAYKGLPLILQRTTPNPLTYQATGTLRESTNFVGI</sequence>
<dbReference type="CDD" id="cd01099">
    <property type="entry name" value="PAN_AP_HGF"/>
    <property type="match status" value="1"/>
</dbReference>
<accession>A0A2G8KPE7</accession>
<keyword evidence="3" id="KW-1185">Reference proteome</keyword>
<gene>
    <name evidence="2" type="ORF">BSL78_13252</name>
</gene>